<dbReference type="STRING" id="675824.A0A1E3QAB8"/>
<dbReference type="InterPro" id="IPR036291">
    <property type="entry name" value="NAD(P)-bd_dom_sf"/>
</dbReference>
<dbReference type="PANTHER" id="PTHR43669:SF4">
    <property type="entry name" value="SHORT-CHAIN DEHYDROGENASE"/>
    <property type="match status" value="1"/>
</dbReference>
<evidence type="ECO:0000256" key="2">
    <source>
        <dbReference type="ARBA" id="ARBA00023002"/>
    </source>
</evidence>
<name>A0A1E3QAB8_LIPST</name>
<keyword evidence="4" id="KW-1185">Reference proteome</keyword>
<dbReference type="AlphaFoldDB" id="A0A1E3QAB8"/>
<protein>
    <submittedName>
        <fullName evidence="3">Uncharacterized protein</fullName>
    </submittedName>
</protein>
<dbReference type="PANTHER" id="PTHR43669">
    <property type="entry name" value="5-KETO-D-GLUCONATE 5-REDUCTASE"/>
    <property type="match status" value="1"/>
</dbReference>
<dbReference type="InterPro" id="IPR002347">
    <property type="entry name" value="SDR_fam"/>
</dbReference>
<evidence type="ECO:0000256" key="1">
    <source>
        <dbReference type="ARBA" id="ARBA00006484"/>
    </source>
</evidence>
<comment type="similarity">
    <text evidence="1">Belongs to the short-chain dehydrogenases/reductases (SDR) family.</text>
</comment>
<keyword evidence="2" id="KW-0560">Oxidoreductase</keyword>
<dbReference type="Proteomes" id="UP000094385">
    <property type="component" value="Unassembled WGS sequence"/>
</dbReference>
<dbReference type="Gene3D" id="3.40.50.720">
    <property type="entry name" value="NAD(P)-binding Rossmann-like Domain"/>
    <property type="match status" value="1"/>
</dbReference>
<organism evidence="3 4">
    <name type="scientific">Lipomyces starkeyi NRRL Y-11557</name>
    <dbReference type="NCBI Taxonomy" id="675824"/>
    <lineage>
        <taxon>Eukaryota</taxon>
        <taxon>Fungi</taxon>
        <taxon>Dikarya</taxon>
        <taxon>Ascomycota</taxon>
        <taxon>Saccharomycotina</taxon>
        <taxon>Lipomycetes</taxon>
        <taxon>Lipomycetales</taxon>
        <taxon>Lipomycetaceae</taxon>
        <taxon>Lipomyces</taxon>
    </lineage>
</organism>
<dbReference type="GO" id="GO:0016491">
    <property type="term" value="F:oxidoreductase activity"/>
    <property type="evidence" value="ECO:0007669"/>
    <property type="project" value="UniProtKB-KW"/>
</dbReference>
<evidence type="ECO:0000313" key="3">
    <source>
        <dbReference type="EMBL" id="ODQ73947.1"/>
    </source>
</evidence>
<accession>A0A1E3QAB8</accession>
<sequence length="223" mass="24153">MTSKIAFVLGAGPNIGHDVSKMFAGHGYKVAIVNRSGVGASEYFKVKADLKDPLAVASAFKQVRDALGEPNVVIYNAFARHFVPDDDAFSLATSTFQADLAINVSSLYAALQETVEGWRDLATSPKVFIFTGNGLNVAGAVPQLLTYGVGKTAAAHLIEAAVRSYGSQGYNFYYADERNPDGSPVKQDRDAYAHAETYFQLAEEPEQGPWDYTFVKSKGFSKF</sequence>
<proteinExistence type="inferred from homology"/>
<dbReference type="OrthoDB" id="5336600at2759"/>
<gene>
    <name evidence="3" type="ORF">LIPSTDRAFT_3160</name>
</gene>
<evidence type="ECO:0000313" key="4">
    <source>
        <dbReference type="Proteomes" id="UP000094385"/>
    </source>
</evidence>
<dbReference type="Pfam" id="PF00106">
    <property type="entry name" value="adh_short"/>
    <property type="match status" value="1"/>
</dbReference>
<reference evidence="3 4" key="1">
    <citation type="journal article" date="2016" name="Proc. Natl. Acad. Sci. U.S.A.">
        <title>Comparative genomics of biotechnologically important yeasts.</title>
        <authorList>
            <person name="Riley R."/>
            <person name="Haridas S."/>
            <person name="Wolfe K.H."/>
            <person name="Lopes M.R."/>
            <person name="Hittinger C.T."/>
            <person name="Goeker M."/>
            <person name="Salamov A.A."/>
            <person name="Wisecaver J.H."/>
            <person name="Long T.M."/>
            <person name="Calvey C.H."/>
            <person name="Aerts A.L."/>
            <person name="Barry K.W."/>
            <person name="Choi C."/>
            <person name="Clum A."/>
            <person name="Coughlan A.Y."/>
            <person name="Deshpande S."/>
            <person name="Douglass A.P."/>
            <person name="Hanson S.J."/>
            <person name="Klenk H.-P."/>
            <person name="LaButti K.M."/>
            <person name="Lapidus A."/>
            <person name="Lindquist E.A."/>
            <person name="Lipzen A.M."/>
            <person name="Meier-Kolthoff J.P."/>
            <person name="Ohm R.A."/>
            <person name="Otillar R.P."/>
            <person name="Pangilinan J.L."/>
            <person name="Peng Y."/>
            <person name="Rokas A."/>
            <person name="Rosa C.A."/>
            <person name="Scheuner C."/>
            <person name="Sibirny A.A."/>
            <person name="Slot J.C."/>
            <person name="Stielow J.B."/>
            <person name="Sun H."/>
            <person name="Kurtzman C.P."/>
            <person name="Blackwell M."/>
            <person name="Grigoriev I.V."/>
            <person name="Jeffries T.W."/>
        </authorList>
    </citation>
    <scope>NUCLEOTIDE SEQUENCE [LARGE SCALE GENOMIC DNA]</scope>
    <source>
        <strain evidence="3 4">NRRL Y-11557</strain>
    </source>
</reference>
<dbReference type="EMBL" id="KV454293">
    <property type="protein sequence ID" value="ODQ73947.1"/>
    <property type="molecule type" value="Genomic_DNA"/>
</dbReference>
<dbReference type="SUPFAM" id="SSF51735">
    <property type="entry name" value="NAD(P)-binding Rossmann-fold domains"/>
    <property type="match status" value="1"/>
</dbReference>